<name>A0AAD7SL43_9TELE</name>
<reference evidence="1" key="1">
    <citation type="journal article" date="2023" name="Science">
        <title>Genome structures resolve the early diversification of teleost fishes.</title>
        <authorList>
            <person name="Parey E."/>
            <person name="Louis A."/>
            <person name="Montfort J."/>
            <person name="Bouchez O."/>
            <person name="Roques C."/>
            <person name="Iampietro C."/>
            <person name="Lluch J."/>
            <person name="Castinel A."/>
            <person name="Donnadieu C."/>
            <person name="Desvignes T."/>
            <person name="Floi Bucao C."/>
            <person name="Jouanno E."/>
            <person name="Wen M."/>
            <person name="Mejri S."/>
            <person name="Dirks R."/>
            <person name="Jansen H."/>
            <person name="Henkel C."/>
            <person name="Chen W.J."/>
            <person name="Zahm M."/>
            <person name="Cabau C."/>
            <person name="Klopp C."/>
            <person name="Thompson A.W."/>
            <person name="Robinson-Rechavi M."/>
            <person name="Braasch I."/>
            <person name="Lecointre G."/>
            <person name="Bobe J."/>
            <person name="Postlethwait J.H."/>
            <person name="Berthelot C."/>
            <person name="Roest Crollius H."/>
            <person name="Guiguen Y."/>
        </authorList>
    </citation>
    <scope>NUCLEOTIDE SEQUENCE</scope>
    <source>
        <strain evidence="1">NC1722</strain>
    </source>
</reference>
<comment type="caution">
    <text evidence="1">The sequence shown here is derived from an EMBL/GenBank/DDBJ whole genome shotgun (WGS) entry which is preliminary data.</text>
</comment>
<proteinExistence type="predicted"/>
<keyword evidence="2" id="KW-1185">Reference proteome</keyword>
<evidence type="ECO:0000313" key="2">
    <source>
        <dbReference type="Proteomes" id="UP001221898"/>
    </source>
</evidence>
<dbReference type="Proteomes" id="UP001221898">
    <property type="component" value="Unassembled WGS sequence"/>
</dbReference>
<gene>
    <name evidence="1" type="ORF">AAFF_G00335080</name>
</gene>
<accession>A0AAD7SL43</accession>
<sequence>MTPISPLFCLRIPFFAAPDHCHLGLGSPAAGAAATLLRLRIFFFNDLGRNNHPLGLCLCHTAASASFPYVSFLITFSA</sequence>
<dbReference type="EMBL" id="JAINUG010000052">
    <property type="protein sequence ID" value="KAJ8404645.1"/>
    <property type="molecule type" value="Genomic_DNA"/>
</dbReference>
<organism evidence="1 2">
    <name type="scientific">Aldrovandia affinis</name>
    <dbReference type="NCBI Taxonomy" id="143900"/>
    <lineage>
        <taxon>Eukaryota</taxon>
        <taxon>Metazoa</taxon>
        <taxon>Chordata</taxon>
        <taxon>Craniata</taxon>
        <taxon>Vertebrata</taxon>
        <taxon>Euteleostomi</taxon>
        <taxon>Actinopterygii</taxon>
        <taxon>Neopterygii</taxon>
        <taxon>Teleostei</taxon>
        <taxon>Notacanthiformes</taxon>
        <taxon>Halosauridae</taxon>
        <taxon>Aldrovandia</taxon>
    </lineage>
</organism>
<protein>
    <submittedName>
        <fullName evidence="1">Uncharacterized protein</fullName>
    </submittedName>
</protein>
<evidence type="ECO:0000313" key="1">
    <source>
        <dbReference type="EMBL" id="KAJ8404645.1"/>
    </source>
</evidence>
<dbReference type="AlphaFoldDB" id="A0AAD7SL43"/>